<organism evidence="5 6">
    <name type="scientific">Vitreoscilla stercoraria</name>
    <dbReference type="NCBI Taxonomy" id="61"/>
    <lineage>
        <taxon>Bacteria</taxon>
        <taxon>Pseudomonadati</taxon>
        <taxon>Pseudomonadota</taxon>
        <taxon>Betaproteobacteria</taxon>
        <taxon>Neisseriales</taxon>
        <taxon>Neisseriaceae</taxon>
        <taxon>Vitreoscilla</taxon>
    </lineage>
</organism>
<dbReference type="InterPro" id="IPR018060">
    <property type="entry name" value="HTH_AraC"/>
</dbReference>
<dbReference type="Proteomes" id="UP000832034">
    <property type="component" value="Chromosome"/>
</dbReference>
<dbReference type="Gene3D" id="1.10.10.60">
    <property type="entry name" value="Homeodomain-like"/>
    <property type="match status" value="2"/>
</dbReference>
<dbReference type="PANTHER" id="PTHR46796">
    <property type="entry name" value="HTH-TYPE TRANSCRIPTIONAL ACTIVATOR RHAS-RELATED"/>
    <property type="match status" value="1"/>
</dbReference>
<reference evidence="5" key="1">
    <citation type="submission" date="2021-12" db="EMBL/GenBank/DDBJ databases">
        <authorList>
            <person name="Veyrier F.J."/>
        </authorList>
    </citation>
    <scope>NUCLEOTIDE SEQUENCE</scope>
    <source>
        <strain evidence="5">SAG 1488-6</strain>
    </source>
</reference>
<proteinExistence type="predicted"/>
<dbReference type="InterPro" id="IPR009057">
    <property type="entry name" value="Homeodomain-like_sf"/>
</dbReference>
<evidence type="ECO:0000259" key="4">
    <source>
        <dbReference type="PROSITE" id="PS01124"/>
    </source>
</evidence>
<name>A0ABY4E6S4_VITST</name>
<accession>A0ABY4E6S4</accession>
<dbReference type="PROSITE" id="PS00041">
    <property type="entry name" value="HTH_ARAC_FAMILY_1"/>
    <property type="match status" value="1"/>
</dbReference>
<feature type="domain" description="HTH araC/xylS-type" evidence="4">
    <location>
        <begin position="188"/>
        <end position="284"/>
    </location>
</feature>
<dbReference type="SMART" id="SM00342">
    <property type="entry name" value="HTH_ARAC"/>
    <property type="match status" value="1"/>
</dbReference>
<evidence type="ECO:0000313" key="5">
    <source>
        <dbReference type="EMBL" id="UOO91471.1"/>
    </source>
</evidence>
<dbReference type="EMBL" id="CP091512">
    <property type="protein sequence ID" value="UOO91471.1"/>
    <property type="molecule type" value="Genomic_DNA"/>
</dbReference>
<dbReference type="PROSITE" id="PS01124">
    <property type="entry name" value="HTH_ARAC_FAMILY_2"/>
    <property type="match status" value="1"/>
</dbReference>
<dbReference type="InterPro" id="IPR020449">
    <property type="entry name" value="Tscrpt_reg_AraC-type_HTH"/>
</dbReference>
<reference evidence="5" key="2">
    <citation type="journal article" date="2022" name="Res Sq">
        <title>Evolution of multicellular longitudinally dividing oral cavity symbionts (Neisseriaceae).</title>
        <authorList>
            <person name="Nyongesa S."/>
            <person name="Weber P."/>
            <person name="Bernet E."/>
            <person name="Pullido F."/>
            <person name="Nieckarz M."/>
            <person name="Delaby M."/>
            <person name="Nieves C."/>
            <person name="Viehboeck T."/>
            <person name="Krause N."/>
            <person name="Rivera-Millot A."/>
            <person name="Nakamura A."/>
            <person name="Vischer N."/>
            <person name="VanNieuwenhze M."/>
            <person name="Brun Y."/>
            <person name="Cava F."/>
            <person name="Bulgheresi S."/>
            <person name="Veyrier F."/>
        </authorList>
    </citation>
    <scope>NUCLEOTIDE SEQUENCE</scope>
    <source>
        <strain evidence="5">SAG 1488-6</strain>
    </source>
</reference>
<dbReference type="SUPFAM" id="SSF46689">
    <property type="entry name" value="Homeodomain-like"/>
    <property type="match status" value="2"/>
</dbReference>
<sequence length="284" mass="32553">MVYQTRHILEHTHAKLHDSLSLNSGMQLAHWSNQQDRVKVLSDHHTLSLYIQDGYESYHKTANGWKNGGAPDHFCLMPQGQASEWDIRGRLGFVHLYFTADHVRDVATQIWDKEPLSVTLNEQTFGQDRHISSLYRLFLLNQDWHEPSQHLQISSANTLLINHVLQHYSSVKWILPQIKGGLSPSSLRTVTAYIDAHLQDALSIQDLATITCLSPYHFAHMFKASTGQSPHQYVLQRRLEHAKNLMAYPPYSLTDIASACGFASSSHFSRRFKQYFGITPSQYR</sequence>
<dbReference type="RefSeq" id="WP_019959075.1">
    <property type="nucleotide sequence ID" value="NZ_CP091512.1"/>
</dbReference>
<evidence type="ECO:0000256" key="2">
    <source>
        <dbReference type="ARBA" id="ARBA00023125"/>
    </source>
</evidence>
<keyword evidence="3" id="KW-0804">Transcription</keyword>
<keyword evidence="2" id="KW-0238">DNA-binding</keyword>
<dbReference type="InterPro" id="IPR050204">
    <property type="entry name" value="AraC_XylS_family_regulators"/>
</dbReference>
<dbReference type="PANTHER" id="PTHR46796:SF6">
    <property type="entry name" value="ARAC SUBFAMILY"/>
    <property type="match status" value="1"/>
</dbReference>
<dbReference type="Pfam" id="PF12833">
    <property type="entry name" value="HTH_18"/>
    <property type="match status" value="1"/>
</dbReference>
<dbReference type="InterPro" id="IPR018062">
    <property type="entry name" value="HTH_AraC-typ_CS"/>
</dbReference>
<keyword evidence="1" id="KW-0805">Transcription regulation</keyword>
<evidence type="ECO:0000256" key="3">
    <source>
        <dbReference type="ARBA" id="ARBA00023163"/>
    </source>
</evidence>
<evidence type="ECO:0000313" key="6">
    <source>
        <dbReference type="Proteomes" id="UP000832034"/>
    </source>
</evidence>
<evidence type="ECO:0000256" key="1">
    <source>
        <dbReference type="ARBA" id="ARBA00023015"/>
    </source>
</evidence>
<keyword evidence="6" id="KW-1185">Reference proteome</keyword>
<protein>
    <submittedName>
        <fullName evidence="5">AraC family transcriptional regulator</fullName>
    </submittedName>
</protein>
<gene>
    <name evidence="5" type="ORF">LVJ81_07280</name>
</gene>
<dbReference type="PRINTS" id="PR00032">
    <property type="entry name" value="HTHARAC"/>
</dbReference>